<organism evidence="6 7">
    <name type="scientific">Vreelandella titanicae BH1</name>
    <dbReference type="NCBI Taxonomy" id="1204738"/>
    <lineage>
        <taxon>Bacteria</taxon>
        <taxon>Pseudomonadati</taxon>
        <taxon>Pseudomonadota</taxon>
        <taxon>Gammaproteobacteria</taxon>
        <taxon>Oceanospirillales</taxon>
        <taxon>Halomonadaceae</taxon>
        <taxon>Vreelandella</taxon>
    </lineage>
</organism>
<dbReference type="PANTHER" id="PTHR10283">
    <property type="entry name" value="SOLUTE CARRIER FAMILY 13 MEMBER"/>
    <property type="match status" value="1"/>
</dbReference>
<dbReference type="GO" id="GO:0008514">
    <property type="term" value="F:organic anion transmembrane transporter activity"/>
    <property type="evidence" value="ECO:0007669"/>
    <property type="project" value="UniProtKB-ARBA"/>
</dbReference>
<feature type="transmembrane region" description="Helical" evidence="5">
    <location>
        <begin position="176"/>
        <end position="196"/>
    </location>
</feature>
<feature type="transmembrane region" description="Helical" evidence="5">
    <location>
        <begin position="474"/>
        <end position="491"/>
    </location>
</feature>
<dbReference type="PATRIC" id="fig|1204738.3.peg.4323"/>
<dbReference type="GO" id="GO:1905039">
    <property type="term" value="P:carboxylic acid transmembrane transport"/>
    <property type="evidence" value="ECO:0007669"/>
    <property type="project" value="UniProtKB-ARBA"/>
</dbReference>
<dbReference type="Pfam" id="PF00939">
    <property type="entry name" value="Na_sulph_symp"/>
    <property type="match status" value="1"/>
</dbReference>
<dbReference type="GO" id="GO:0005886">
    <property type="term" value="C:plasma membrane"/>
    <property type="evidence" value="ECO:0007669"/>
    <property type="project" value="TreeGrafter"/>
</dbReference>
<evidence type="ECO:0000256" key="1">
    <source>
        <dbReference type="ARBA" id="ARBA00004141"/>
    </source>
</evidence>
<feature type="transmembrane region" description="Helical" evidence="5">
    <location>
        <begin position="562"/>
        <end position="584"/>
    </location>
</feature>
<evidence type="ECO:0000256" key="2">
    <source>
        <dbReference type="ARBA" id="ARBA00022692"/>
    </source>
</evidence>
<reference evidence="6 7" key="1">
    <citation type="journal article" date="2013" name="Genome Announc.">
        <title>Draft Genome of the Marine Gammaproteobacterium Halomonas titanicae.</title>
        <authorList>
            <person name="Sanchez-Porro C."/>
            <person name="de la Haba R.R."/>
            <person name="Cruz-Hernandez N."/>
            <person name="Gonzalez J.M."/>
            <person name="Reyes-Guirao C."/>
            <person name="Navarro-Sampedro L."/>
            <person name="Carballo M."/>
            <person name="Ventosa A."/>
        </authorList>
    </citation>
    <scope>NUCLEOTIDE SEQUENCE [LARGE SCALE GENOMIC DNA]</scope>
    <source>
        <strain evidence="6 7">BH1</strain>
    </source>
</reference>
<evidence type="ECO:0000313" key="7">
    <source>
        <dbReference type="Proteomes" id="UP000011651"/>
    </source>
</evidence>
<feature type="transmembrane region" description="Helical" evidence="5">
    <location>
        <begin position="399"/>
        <end position="420"/>
    </location>
</feature>
<comment type="subcellular location">
    <subcellularLocation>
        <location evidence="1">Membrane</location>
        <topology evidence="1">Multi-pass membrane protein</topology>
    </subcellularLocation>
</comment>
<dbReference type="AlphaFoldDB" id="L9U6K1"/>
<feature type="transmembrane region" description="Helical" evidence="5">
    <location>
        <begin position="318"/>
        <end position="340"/>
    </location>
</feature>
<feature type="transmembrane region" description="Helical" evidence="5">
    <location>
        <begin position="278"/>
        <end position="298"/>
    </location>
</feature>
<feature type="transmembrane region" description="Helical" evidence="5">
    <location>
        <begin position="208"/>
        <end position="229"/>
    </location>
</feature>
<gene>
    <name evidence="6" type="ORF">HALTITAN_2876</name>
</gene>
<keyword evidence="3 5" id="KW-1133">Transmembrane helix</keyword>
<keyword evidence="4 5" id="KW-0472">Membrane</keyword>
<dbReference type="NCBIfam" id="TIGR00785">
    <property type="entry name" value="dass"/>
    <property type="match status" value="1"/>
</dbReference>
<keyword evidence="2 5" id="KW-0812">Transmembrane</keyword>
<feature type="transmembrane region" description="Helical" evidence="5">
    <location>
        <begin position="235"/>
        <end position="257"/>
    </location>
</feature>
<sequence length="597" mass="64513">MANHWTNCLLQLIKGAKGGSVSPIVRHIYRNVDPRFVLFTLTVSGANCMHKTALMTVWDQLWHSHYQAKKLLMCALPTGGAANAAASNTKRNPSPQPKPPAYTTPQKIGLLLGPLLFAFVVMFFHPEDLSFEGRMVLATTLWVAVWWITEAIPIPATSLLPIVLLPITGALDGNTVTAAYGNPIIFLFLGGFMIALAMERWDLHKRIALSIIAVLGTSINSIVFGFMAATGFLSMWVSNTASVMMMLPIGTAIVYQVSQELAKSDGDHSVEIDKFSKALIFGIGYGGTIGGLGTLIGTPPNIILAAIVNQLFGIEISFAGWLMFAFPIVCVLLVITWLLLTRVFFRIDFSHLPGGRELINKEKAALGNTSFEEKAVLVVFLFAAFMWITRSFLWQGQIINIPGINDTMIAIVAALLLFLIPSKNQGGCLLGWDVAKDVPWGILLLFGGGLAIAAGFGSSGLAEWIGGQMSVLEGANFLLVILLATGMVLFLTEITSNTATATMILPVLASLALALDIHPFVLMVPAAMAANCAFMLPVGTPPNAIIFATGKLKIIEMVRTGFWINIIAMLLIVAAVYFLLPVMWGVDLTSYPDAFRR</sequence>
<dbReference type="InterPro" id="IPR001898">
    <property type="entry name" value="SLC13A/DASS"/>
</dbReference>
<feature type="transmembrane region" description="Helical" evidence="5">
    <location>
        <begin position="375"/>
        <end position="393"/>
    </location>
</feature>
<feature type="transmembrane region" description="Helical" evidence="5">
    <location>
        <begin position="108"/>
        <end position="124"/>
    </location>
</feature>
<dbReference type="Proteomes" id="UP000011651">
    <property type="component" value="Unassembled WGS sequence"/>
</dbReference>
<evidence type="ECO:0000256" key="5">
    <source>
        <dbReference type="SAM" id="Phobius"/>
    </source>
</evidence>
<evidence type="ECO:0000256" key="4">
    <source>
        <dbReference type="ARBA" id="ARBA00023136"/>
    </source>
</evidence>
<feature type="transmembrane region" description="Helical" evidence="5">
    <location>
        <begin position="136"/>
        <end position="156"/>
    </location>
</feature>
<accession>L9U6K1</accession>
<name>L9U6K1_9GAMM</name>
<evidence type="ECO:0000256" key="3">
    <source>
        <dbReference type="ARBA" id="ARBA00022989"/>
    </source>
</evidence>
<evidence type="ECO:0000313" key="6">
    <source>
        <dbReference type="EMBL" id="ELY20432.1"/>
    </source>
</evidence>
<protein>
    <submittedName>
        <fullName evidence="6">Sodium/sulfate symporter</fullName>
    </submittedName>
</protein>
<dbReference type="EMBL" id="AOPO01000018">
    <property type="protein sequence ID" value="ELY20432.1"/>
    <property type="molecule type" value="Genomic_DNA"/>
</dbReference>
<comment type="caution">
    <text evidence="6">The sequence shown here is derived from an EMBL/GenBank/DDBJ whole genome shotgun (WGS) entry which is preliminary data.</text>
</comment>
<dbReference type="PANTHER" id="PTHR10283:SF82">
    <property type="entry name" value="SOLUTE CARRIER FAMILY 13 MEMBER 2"/>
    <property type="match status" value="1"/>
</dbReference>
<feature type="transmembrane region" description="Helical" evidence="5">
    <location>
        <begin position="440"/>
        <end position="462"/>
    </location>
</feature>
<feature type="transmembrane region" description="Helical" evidence="5">
    <location>
        <begin position="528"/>
        <end position="550"/>
    </location>
</feature>
<proteinExistence type="predicted"/>
<dbReference type="CDD" id="cd01115">
    <property type="entry name" value="SLC13_permease"/>
    <property type="match status" value="1"/>
</dbReference>